<evidence type="ECO:0000256" key="1">
    <source>
        <dbReference type="SAM" id="Phobius"/>
    </source>
</evidence>
<reference evidence="2" key="1">
    <citation type="submission" date="2023-06" db="EMBL/GenBank/DDBJ databases">
        <authorList>
            <consortium name="Lawrence Berkeley National Laboratory"/>
            <person name="Ahrendt S."/>
            <person name="Sahu N."/>
            <person name="Indic B."/>
            <person name="Wong-Bajracharya J."/>
            <person name="Merenyi Z."/>
            <person name="Ke H.-M."/>
            <person name="Monk M."/>
            <person name="Kocsube S."/>
            <person name="Drula E."/>
            <person name="Lipzen A."/>
            <person name="Balint B."/>
            <person name="Henrissat B."/>
            <person name="Andreopoulos B."/>
            <person name="Martin F.M."/>
            <person name="Harder C.B."/>
            <person name="Rigling D."/>
            <person name="Ford K.L."/>
            <person name="Foster G.D."/>
            <person name="Pangilinan J."/>
            <person name="Papanicolaou A."/>
            <person name="Barry K."/>
            <person name="LaButti K."/>
            <person name="Viragh M."/>
            <person name="Koriabine M."/>
            <person name="Yan M."/>
            <person name="Riley R."/>
            <person name="Champramary S."/>
            <person name="Plett K.L."/>
            <person name="Tsai I.J."/>
            <person name="Slot J."/>
            <person name="Sipos G."/>
            <person name="Plett J."/>
            <person name="Nagy L.G."/>
            <person name="Grigoriev I.V."/>
        </authorList>
    </citation>
    <scope>NUCLEOTIDE SEQUENCE</scope>
    <source>
        <strain evidence="2">CCBAS 213</strain>
    </source>
</reference>
<keyword evidence="1" id="KW-1133">Transmembrane helix</keyword>
<comment type="caution">
    <text evidence="2">The sequence shown here is derived from an EMBL/GenBank/DDBJ whole genome shotgun (WGS) entry which is preliminary data.</text>
</comment>
<keyword evidence="1" id="KW-0812">Transmembrane</keyword>
<accession>A0AA39JU70</accession>
<dbReference type="RefSeq" id="XP_060326701.1">
    <property type="nucleotide sequence ID" value="XM_060480348.1"/>
</dbReference>
<evidence type="ECO:0000313" key="2">
    <source>
        <dbReference type="EMBL" id="KAK0448986.1"/>
    </source>
</evidence>
<sequence>MVVKMSNGVTILGAYESHAEIVFHALDMSFNQIMVQGLLHGIYTGVVAIALWAIVSSKTCRGSRWLLWVATTRIYIINGQSLEKAYKTYVNPLSTSIYVLEGIAAALSTILADAILTLYPQLPRFGDAGLSGVNLGIL</sequence>
<evidence type="ECO:0000313" key="3">
    <source>
        <dbReference type="Proteomes" id="UP001175211"/>
    </source>
</evidence>
<gene>
    <name evidence="2" type="ORF">EV420DRAFT_1750871</name>
</gene>
<protein>
    <submittedName>
        <fullName evidence="2">Uncharacterized protein</fullName>
    </submittedName>
</protein>
<feature type="transmembrane region" description="Helical" evidence="1">
    <location>
        <begin position="33"/>
        <end position="55"/>
    </location>
</feature>
<keyword evidence="1" id="KW-0472">Membrane</keyword>
<proteinExistence type="predicted"/>
<dbReference type="AlphaFoldDB" id="A0AA39JU70"/>
<name>A0AA39JU70_ARMTA</name>
<dbReference type="Proteomes" id="UP001175211">
    <property type="component" value="Unassembled WGS sequence"/>
</dbReference>
<organism evidence="2 3">
    <name type="scientific">Armillaria tabescens</name>
    <name type="common">Ringless honey mushroom</name>
    <name type="synonym">Agaricus tabescens</name>
    <dbReference type="NCBI Taxonomy" id="1929756"/>
    <lineage>
        <taxon>Eukaryota</taxon>
        <taxon>Fungi</taxon>
        <taxon>Dikarya</taxon>
        <taxon>Basidiomycota</taxon>
        <taxon>Agaricomycotina</taxon>
        <taxon>Agaricomycetes</taxon>
        <taxon>Agaricomycetidae</taxon>
        <taxon>Agaricales</taxon>
        <taxon>Marasmiineae</taxon>
        <taxon>Physalacriaceae</taxon>
        <taxon>Desarmillaria</taxon>
    </lineage>
</organism>
<keyword evidence="3" id="KW-1185">Reference proteome</keyword>
<dbReference type="GeneID" id="85363896"/>
<dbReference type="EMBL" id="JAUEPS010000040">
    <property type="protein sequence ID" value="KAK0448986.1"/>
    <property type="molecule type" value="Genomic_DNA"/>
</dbReference>